<dbReference type="Proteomes" id="UP000268093">
    <property type="component" value="Unassembled WGS sequence"/>
</dbReference>
<proteinExistence type="predicted"/>
<keyword evidence="2" id="KW-0732">Signal</keyword>
<dbReference type="AlphaFoldDB" id="A0A433D4P4"/>
<feature type="region of interest" description="Disordered" evidence="1">
    <location>
        <begin position="35"/>
        <end position="60"/>
    </location>
</feature>
<name>A0A433D4P4_9FUNG</name>
<accession>A0A433D4P4</accession>
<sequence>MKLSILPLIALVLVAVSQAVAKPVNATTTITTTTTTTTTNTAKSTVAGKPTTDTTDFGPLISKYCPDAPKVKGPGE</sequence>
<feature type="chain" id="PRO_5019406316" evidence="2">
    <location>
        <begin position="22"/>
        <end position="76"/>
    </location>
</feature>
<protein>
    <submittedName>
        <fullName evidence="3">Uncharacterized protein</fullName>
    </submittedName>
</protein>
<evidence type="ECO:0000313" key="4">
    <source>
        <dbReference type="Proteomes" id="UP000268093"/>
    </source>
</evidence>
<dbReference type="EMBL" id="RBNI01006710">
    <property type="protein sequence ID" value="RUP45827.1"/>
    <property type="molecule type" value="Genomic_DNA"/>
</dbReference>
<evidence type="ECO:0000313" key="3">
    <source>
        <dbReference type="EMBL" id="RUP45827.1"/>
    </source>
</evidence>
<evidence type="ECO:0000256" key="1">
    <source>
        <dbReference type="SAM" id="MobiDB-lite"/>
    </source>
</evidence>
<organism evidence="3 4">
    <name type="scientific">Jimgerdemannia flammicorona</name>
    <dbReference type="NCBI Taxonomy" id="994334"/>
    <lineage>
        <taxon>Eukaryota</taxon>
        <taxon>Fungi</taxon>
        <taxon>Fungi incertae sedis</taxon>
        <taxon>Mucoromycota</taxon>
        <taxon>Mucoromycotina</taxon>
        <taxon>Endogonomycetes</taxon>
        <taxon>Endogonales</taxon>
        <taxon>Endogonaceae</taxon>
        <taxon>Jimgerdemannia</taxon>
    </lineage>
</organism>
<evidence type="ECO:0000256" key="2">
    <source>
        <dbReference type="SAM" id="SignalP"/>
    </source>
</evidence>
<gene>
    <name evidence="3" type="ORF">BC936DRAFT_147687</name>
</gene>
<keyword evidence="4" id="KW-1185">Reference proteome</keyword>
<comment type="caution">
    <text evidence="3">The sequence shown here is derived from an EMBL/GenBank/DDBJ whole genome shotgun (WGS) entry which is preliminary data.</text>
</comment>
<reference evidence="3 4" key="1">
    <citation type="journal article" date="2018" name="New Phytol.">
        <title>Phylogenomics of Endogonaceae and evolution of mycorrhizas within Mucoromycota.</title>
        <authorList>
            <person name="Chang Y."/>
            <person name="Desiro A."/>
            <person name="Na H."/>
            <person name="Sandor L."/>
            <person name="Lipzen A."/>
            <person name="Clum A."/>
            <person name="Barry K."/>
            <person name="Grigoriev I.V."/>
            <person name="Martin F.M."/>
            <person name="Stajich J.E."/>
            <person name="Smith M.E."/>
            <person name="Bonito G."/>
            <person name="Spatafora J.W."/>
        </authorList>
    </citation>
    <scope>NUCLEOTIDE SEQUENCE [LARGE SCALE GENOMIC DNA]</scope>
    <source>
        <strain evidence="3 4">GMNB39</strain>
    </source>
</reference>
<feature type="signal peptide" evidence="2">
    <location>
        <begin position="1"/>
        <end position="21"/>
    </location>
</feature>